<keyword evidence="2" id="KW-1185">Reference proteome</keyword>
<name>A0AAG5CXK5_ANOAO</name>
<reference evidence="1" key="1">
    <citation type="submission" date="2024-04" db="UniProtKB">
        <authorList>
            <consortium name="EnsemblMetazoa"/>
        </authorList>
    </citation>
    <scope>IDENTIFICATION</scope>
    <source>
        <strain evidence="1">EBRO</strain>
    </source>
</reference>
<sequence length="52" mass="5629">MLFSSANVSTSAQHTAVLGFRLRGRVIRFFHALSSPLCTICARAASYVGRSL</sequence>
<accession>A0AAG5CXK5</accession>
<dbReference type="EnsemblMetazoa" id="ENSAATROPT003400">
    <property type="protein sequence ID" value="ENSAATROPP003264"/>
    <property type="gene ID" value="ENSAATROPG002697"/>
</dbReference>
<evidence type="ECO:0000313" key="1">
    <source>
        <dbReference type="EnsemblMetazoa" id="ENSAATROPP003264"/>
    </source>
</evidence>
<dbReference type="AlphaFoldDB" id="A0AAG5CXK5"/>
<dbReference type="Proteomes" id="UP000075880">
    <property type="component" value="Unassembled WGS sequence"/>
</dbReference>
<proteinExistence type="predicted"/>
<protein>
    <submittedName>
        <fullName evidence="1">Uncharacterized protein</fullName>
    </submittedName>
</protein>
<evidence type="ECO:0000313" key="2">
    <source>
        <dbReference type="Proteomes" id="UP000075880"/>
    </source>
</evidence>
<organism evidence="1 2">
    <name type="scientific">Anopheles atroparvus</name>
    <name type="common">European mosquito</name>
    <dbReference type="NCBI Taxonomy" id="41427"/>
    <lineage>
        <taxon>Eukaryota</taxon>
        <taxon>Metazoa</taxon>
        <taxon>Ecdysozoa</taxon>
        <taxon>Arthropoda</taxon>
        <taxon>Hexapoda</taxon>
        <taxon>Insecta</taxon>
        <taxon>Pterygota</taxon>
        <taxon>Neoptera</taxon>
        <taxon>Endopterygota</taxon>
        <taxon>Diptera</taxon>
        <taxon>Nematocera</taxon>
        <taxon>Culicoidea</taxon>
        <taxon>Culicidae</taxon>
        <taxon>Anophelinae</taxon>
        <taxon>Anopheles</taxon>
    </lineage>
</organism>